<keyword evidence="1" id="KW-0175">Coiled coil</keyword>
<evidence type="ECO:0000256" key="1">
    <source>
        <dbReference type="SAM" id="Coils"/>
    </source>
</evidence>
<evidence type="ECO:0000256" key="2">
    <source>
        <dbReference type="SAM" id="MobiDB-lite"/>
    </source>
</evidence>
<comment type="caution">
    <text evidence="3">The sequence shown here is derived from an EMBL/GenBank/DDBJ whole genome shotgun (WGS) entry which is preliminary data.</text>
</comment>
<dbReference type="RefSeq" id="WP_058440955.1">
    <property type="nucleotide sequence ID" value="NZ_CAAAHU010000010.1"/>
</dbReference>
<feature type="compositionally biased region" description="Polar residues" evidence="2">
    <location>
        <begin position="722"/>
        <end position="741"/>
    </location>
</feature>
<evidence type="ECO:0000313" key="3">
    <source>
        <dbReference type="EMBL" id="KTC86366.1"/>
    </source>
</evidence>
<name>A0A0W0SSR1_9GAMM</name>
<gene>
    <name evidence="3" type="ORF">Lbru_0860</name>
</gene>
<keyword evidence="4" id="KW-1185">Reference proteome</keyword>
<dbReference type="EMBL" id="LNXV01000005">
    <property type="protein sequence ID" value="KTC86366.1"/>
    <property type="molecule type" value="Genomic_DNA"/>
</dbReference>
<organism evidence="3 4">
    <name type="scientific">Legionella brunensis</name>
    <dbReference type="NCBI Taxonomy" id="29422"/>
    <lineage>
        <taxon>Bacteria</taxon>
        <taxon>Pseudomonadati</taxon>
        <taxon>Pseudomonadota</taxon>
        <taxon>Gammaproteobacteria</taxon>
        <taxon>Legionellales</taxon>
        <taxon>Legionellaceae</taxon>
        <taxon>Legionella</taxon>
    </lineage>
</organism>
<feature type="coiled-coil region" evidence="1">
    <location>
        <begin position="11"/>
        <end position="38"/>
    </location>
</feature>
<dbReference type="STRING" id="29422.Lbru_0860"/>
<dbReference type="OrthoDB" id="5637362at2"/>
<dbReference type="Proteomes" id="UP000054742">
    <property type="component" value="Unassembled WGS sequence"/>
</dbReference>
<accession>A0A0W0SSR1</accession>
<dbReference type="PATRIC" id="fig|29422.6.peg.902"/>
<reference evidence="3 4" key="1">
    <citation type="submission" date="2015-11" db="EMBL/GenBank/DDBJ databases">
        <title>Genomic analysis of 38 Legionella species identifies large and diverse effector repertoires.</title>
        <authorList>
            <person name="Burstein D."/>
            <person name="Amaro F."/>
            <person name="Zusman T."/>
            <person name="Lifshitz Z."/>
            <person name="Cohen O."/>
            <person name="Gilbert J.A."/>
            <person name="Pupko T."/>
            <person name="Shuman H.A."/>
            <person name="Segal G."/>
        </authorList>
    </citation>
    <scope>NUCLEOTIDE SEQUENCE [LARGE SCALE GENOMIC DNA]</scope>
    <source>
        <strain evidence="3 4">ATCC 43878</strain>
    </source>
</reference>
<proteinExistence type="predicted"/>
<sequence>MLKYNSEEALLVAWKKKLEAITTNRTQLKKELLDLLESTSKTSAPFRLSQFNRMRTQLLNDEHNQGWSWTSNFSWLWRILSFLTFFQLFKTNPQPGSRLRQALEELPPINTELVTIASPLEIISLDDAQFEEALFYEPQKAFNDLQIRMQNLKNTSKTEILISIERLEAIKFRLSPQDYCHFLSNLFEIAPKECLNYHYQLYREDNYEVFNSHEFIEHHLMARTLMRLFVSGKKIIPEDIELNPYLYAAQQLILILSFTSAENDPLQTLISRSSSGSIDLETVYTDVSDQILEILKTKIEQSRFESRSYSTPLKVAEDLFENTKLKTHPLLIQVTRLACELFLLTYHSATSDSKTKEWQPSTLAYQTLKLFSEKILGSWRSPFNLNNLEQSSLLLDPYQFHSDVHPDYQAAELSIMAILIHTTLSGEDGLRQARKINSISTKEFNAQQLDWILDRVASVYPNPNLVLKLENIFKRTIFFNLSHLSSWNKSSLAMQPEEIIINITQHLQAAREANSDLNVEAENAFHDQALNAFHYLLNHCTLNAKQLNLAYKFLQQFEHHCIKQELFLHWNQQIKTLLSNLMCWTAENTNLTETQLEEFKKDENIAAIVKNKEPLIVIQKLCFAAASFQNGVYADFSYLQNCSQMAVHYFAVLMDEYTMNPPEKHKITEARELLMDHLKPYLTEAQYFSWNKKLSESQINILPKSNVGFFEATTVHHKNQESEATTPEVPQQAKDNSPNIP</sequence>
<protein>
    <submittedName>
        <fullName evidence="3">Uncharacterized protein</fullName>
    </submittedName>
</protein>
<evidence type="ECO:0000313" key="4">
    <source>
        <dbReference type="Proteomes" id="UP000054742"/>
    </source>
</evidence>
<dbReference type="AlphaFoldDB" id="A0A0W0SSR1"/>
<feature type="region of interest" description="Disordered" evidence="2">
    <location>
        <begin position="717"/>
        <end position="741"/>
    </location>
</feature>